<dbReference type="InterPro" id="IPR050131">
    <property type="entry name" value="Peptidase_S8_subtilisin-like"/>
</dbReference>
<dbReference type="GO" id="GO:0005615">
    <property type="term" value="C:extracellular space"/>
    <property type="evidence" value="ECO:0007669"/>
    <property type="project" value="TreeGrafter"/>
</dbReference>
<comment type="similarity">
    <text evidence="1 5 6">Belongs to the peptidase S8 family.</text>
</comment>
<dbReference type="CDD" id="cd00146">
    <property type="entry name" value="PKD"/>
    <property type="match status" value="1"/>
</dbReference>
<dbReference type="PANTHER" id="PTHR43806">
    <property type="entry name" value="PEPTIDASE S8"/>
    <property type="match status" value="1"/>
</dbReference>
<dbReference type="PROSITE" id="PS00138">
    <property type="entry name" value="SUBTILASE_SER"/>
    <property type="match status" value="1"/>
</dbReference>
<dbReference type="AlphaFoldDB" id="A0A5B7X1Q4"/>
<feature type="compositionally biased region" description="Acidic residues" evidence="7">
    <location>
        <begin position="599"/>
        <end position="613"/>
    </location>
</feature>
<feature type="region of interest" description="Disordered" evidence="7">
    <location>
        <begin position="596"/>
        <end position="622"/>
    </location>
</feature>
<keyword evidence="2 5" id="KW-0645">Protease</keyword>
<evidence type="ECO:0000313" key="9">
    <source>
        <dbReference type="EMBL" id="QCY68553.1"/>
    </source>
</evidence>
<dbReference type="InterPro" id="IPR010259">
    <property type="entry name" value="S8pro/Inhibitor_I9"/>
</dbReference>
<dbReference type="SUPFAM" id="SSF54897">
    <property type="entry name" value="Protease propeptides/inhibitors"/>
    <property type="match status" value="1"/>
</dbReference>
<evidence type="ECO:0000256" key="2">
    <source>
        <dbReference type="ARBA" id="ARBA00022670"/>
    </source>
</evidence>
<evidence type="ECO:0000313" key="10">
    <source>
        <dbReference type="Proteomes" id="UP000309016"/>
    </source>
</evidence>
<dbReference type="InterPro" id="IPR023828">
    <property type="entry name" value="Peptidase_S8_Ser-AS"/>
</dbReference>
<dbReference type="Proteomes" id="UP000309016">
    <property type="component" value="Chromosome"/>
</dbReference>
<evidence type="ECO:0000256" key="3">
    <source>
        <dbReference type="ARBA" id="ARBA00022801"/>
    </source>
</evidence>
<dbReference type="SUPFAM" id="SSF49299">
    <property type="entry name" value="PKD domain"/>
    <property type="match status" value="1"/>
</dbReference>
<dbReference type="Pfam" id="PF18911">
    <property type="entry name" value="PKD_4"/>
    <property type="match status" value="1"/>
</dbReference>
<dbReference type="InterPro" id="IPR022409">
    <property type="entry name" value="PKD/Chitinase_dom"/>
</dbReference>
<dbReference type="PROSITE" id="PS51892">
    <property type="entry name" value="SUBTILASE"/>
    <property type="match status" value="1"/>
</dbReference>
<evidence type="ECO:0000256" key="1">
    <source>
        <dbReference type="ARBA" id="ARBA00011073"/>
    </source>
</evidence>
<dbReference type="PROSITE" id="PS50093">
    <property type="entry name" value="PKD"/>
    <property type="match status" value="1"/>
</dbReference>
<keyword evidence="10" id="KW-1185">Reference proteome</keyword>
<dbReference type="SMART" id="SM00089">
    <property type="entry name" value="PKD"/>
    <property type="match status" value="1"/>
</dbReference>
<dbReference type="OrthoDB" id="9798386at2"/>
<dbReference type="InterPro" id="IPR022398">
    <property type="entry name" value="Peptidase_S8_His-AS"/>
</dbReference>
<dbReference type="Gene3D" id="3.30.70.80">
    <property type="entry name" value="Peptidase S8 propeptide/proteinase inhibitor I9"/>
    <property type="match status" value="1"/>
</dbReference>
<feature type="domain" description="PKD" evidence="8">
    <location>
        <begin position="515"/>
        <end position="581"/>
    </location>
</feature>
<dbReference type="FunFam" id="3.40.50.200:FF:000014">
    <property type="entry name" value="Proteinase K"/>
    <property type="match status" value="1"/>
</dbReference>
<dbReference type="RefSeq" id="WP_139065134.1">
    <property type="nucleotide sequence ID" value="NZ_CP040812.1"/>
</dbReference>
<evidence type="ECO:0000256" key="4">
    <source>
        <dbReference type="ARBA" id="ARBA00022825"/>
    </source>
</evidence>
<dbReference type="EMBL" id="CP040812">
    <property type="protein sequence ID" value="QCY68553.1"/>
    <property type="molecule type" value="Genomic_DNA"/>
</dbReference>
<name>A0A5B7X1Q4_9FLAO</name>
<dbReference type="InterPro" id="IPR000209">
    <property type="entry name" value="Peptidase_S8/S53_dom"/>
</dbReference>
<dbReference type="Gene3D" id="2.60.40.10">
    <property type="entry name" value="Immunoglobulins"/>
    <property type="match status" value="1"/>
</dbReference>
<dbReference type="Pfam" id="PF05922">
    <property type="entry name" value="Inhibitor_I9"/>
    <property type="match status" value="1"/>
</dbReference>
<dbReference type="GO" id="GO:0006508">
    <property type="term" value="P:proteolysis"/>
    <property type="evidence" value="ECO:0007669"/>
    <property type="project" value="UniProtKB-KW"/>
</dbReference>
<dbReference type="GO" id="GO:0004252">
    <property type="term" value="F:serine-type endopeptidase activity"/>
    <property type="evidence" value="ECO:0007669"/>
    <property type="project" value="UniProtKB-UniRule"/>
</dbReference>
<dbReference type="InterPro" id="IPR015500">
    <property type="entry name" value="Peptidase_S8_subtilisin-rel"/>
</dbReference>
<sequence length="700" mass="75901">MMKKSQLLNALNLFMVLVIVILLTSCSQDAMEQVEDAKIENDARSSNGIPGRYIVIVSMEPAVKNQKAAAILEEVTGEVRKMPGAKISMKYSQSLSGFAANLSQKQVALLKKDKRVTAVYQDKLVYLEETSGQNFPPWGLDRLDQRDGLLDRAYAYNATGDGVYAYIMDSGIRYSHEDFGQRATLGIDLVQEYPDEEYDKNNGELEPGNDCHGHGTHVAGTVGGTKYGVAKDVNLISVRVFSCAGITSWSRLILAVDWITENALKPAVVNMSIGGEAADPVDIAIENSIATGIHYVIAAGNWNSDACGYSPARVATALTVGASRIDNYRAHFSNFGDCVDIYAPGMDIISASITDDTSTKISSGTSMAAPHVAGLAALYLQKNPDTSPASLHDAIIANSTGGAVMEVPAGNNNLAYSLWAPAEFTAPPPPDLNLRAIGIKGKGSTTIHLVWDPTEDSHVTIYKNNSLFSRWYNTGEYSLTVNGGGKDSFKICEENYDNCSEIVTANFNDDSGFEPNQPPAASFPYVVDGLTVQFSDTSTDPDGTINACTWYFGDGYYTTRQNPLHTYPEPETYRVELHASDDLRASDYHIEYITLTLDETGDPDPTDPNEPTDPEPNPGDIELSARGYKMKGTWHTDLTWTPAGTSTKVDIYQNGNFLARVDNTGSYTDVTGYKGGGSLTYEVCEAESKTTCSNVVTVMF</sequence>
<dbReference type="PROSITE" id="PS00137">
    <property type="entry name" value="SUBTILASE_HIS"/>
    <property type="match status" value="1"/>
</dbReference>
<protein>
    <submittedName>
        <fullName evidence="9">PKD domain-containing protein</fullName>
    </submittedName>
</protein>
<accession>A0A5B7X1Q4</accession>
<dbReference type="PROSITE" id="PS00136">
    <property type="entry name" value="SUBTILASE_ASP"/>
    <property type="match status" value="1"/>
</dbReference>
<evidence type="ECO:0000256" key="5">
    <source>
        <dbReference type="PROSITE-ProRule" id="PRU01240"/>
    </source>
</evidence>
<evidence type="ECO:0000256" key="6">
    <source>
        <dbReference type="RuleBase" id="RU003355"/>
    </source>
</evidence>
<dbReference type="InterPro" id="IPR000601">
    <property type="entry name" value="PKD_dom"/>
</dbReference>
<keyword evidence="3 5" id="KW-0378">Hydrolase</keyword>
<dbReference type="PRINTS" id="PR00723">
    <property type="entry name" value="SUBTILISIN"/>
</dbReference>
<dbReference type="Gene3D" id="3.40.50.200">
    <property type="entry name" value="Peptidase S8/S53 domain"/>
    <property type="match status" value="1"/>
</dbReference>
<dbReference type="PANTHER" id="PTHR43806:SF11">
    <property type="entry name" value="CEREVISIN-RELATED"/>
    <property type="match status" value="1"/>
</dbReference>
<keyword evidence="4 5" id="KW-0720">Serine protease</keyword>
<dbReference type="PROSITE" id="PS51257">
    <property type="entry name" value="PROKAR_LIPOPROTEIN"/>
    <property type="match status" value="1"/>
</dbReference>
<proteinExistence type="inferred from homology"/>
<dbReference type="InterPro" id="IPR023827">
    <property type="entry name" value="Peptidase_S8_Asp-AS"/>
</dbReference>
<dbReference type="SUPFAM" id="SSF52743">
    <property type="entry name" value="Subtilisin-like"/>
    <property type="match status" value="1"/>
</dbReference>
<dbReference type="InterPro" id="IPR036852">
    <property type="entry name" value="Peptidase_S8/S53_dom_sf"/>
</dbReference>
<dbReference type="InterPro" id="IPR037045">
    <property type="entry name" value="S8pro/Inhibitor_I9_sf"/>
</dbReference>
<feature type="active site" description="Charge relay system" evidence="5">
    <location>
        <position position="169"/>
    </location>
</feature>
<feature type="active site" description="Charge relay system" evidence="5">
    <location>
        <position position="214"/>
    </location>
</feature>
<dbReference type="InterPro" id="IPR035986">
    <property type="entry name" value="PKD_dom_sf"/>
</dbReference>
<evidence type="ECO:0000259" key="8">
    <source>
        <dbReference type="PROSITE" id="PS50093"/>
    </source>
</evidence>
<dbReference type="KEGG" id="afla:FHG64_03620"/>
<evidence type="ECO:0000256" key="7">
    <source>
        <dbReference type="SAM" id="MobiDB-lite"/>
    </source>
</evidence>
<gene>
    <name evidence="9" type="ORF">FHG64_03620</name>
</gene>
<organism evidence="9 10">
    <name type="scientific">Antarcticibacterium flavum</name>
    <dbReference type="NCBI Taxonomy" id="2058175"/>
    <lineage>
        <taxon>Bacteria</taxon>
        <taxon>Pseudomonadati</taxon>
        <taxon>Bacteroidota</taxon>
        <taxon>Flavobacteriia</taxon>
        <taxon>Flavobacteriales</taxon>
        <taxon>Flavobacteriaceae</taxon>
        <taxon>Antarcticibacterium</taxon>
    </lineage>
</organism>
<feature type="active site" description="Charge relay system" evidence="5">
    <location>
        <position position="366"/>
    </location>
</feature>
<reference evidence="9 10" key="1">
    <citation type="submission" date="2019-06" db="EMBL/GenBank/DDBJ databases">
        <title>Complete genome sequence of Antarcticibacterium flavum KCTC 52984T from an Antarctic marine sediment.</title>
        <authorList>
            <person name="Lee Y.M."/>
            <person name="Shin S.C."/>
        </authorList>
    </citation>
    <scope>NUCLEOTIDE SEQUENCE [LARGE SCALE GENOMIC DNA]</scope>
    <source>
        <strain evidence="9 10">KCTC 52984</strain>
    </source>
</reference>
<dbReference type="InterPro" id="IPR034193">
    <property type="entry name" value="PCSK9_ProteinaseK-like"/>
</dbReference>
<dbReference type="Pfam" id="PF00082">
    <property type="entry name" value="Peptidase_S8"/>
    <property type="match status" value="1"/>
</dbReference>
<dbReference type="InterPro" id="IPR013783">
    <property type="entry name" value="Ig-like_fold"/>
</dbReference>
<dbReference type="CDD" id="cd04077">
    <property type="entry name" value="Peptidases_S8_PCSK9_ProteinaseK_like"/>
    <property type="match status" value="1"/>
</dbReference>